<proteinExistence type="predicted"/>
<dbReference type="Proteomes" id="UP000308600">
    <property type="component" value="Unassembled WGS sequence"/>
</dbReference>
<name>A0ACD3A9X4_9AGAR</name>
<dbReference type="EMBL" id="ML208604">
    <property type="protein sequence ID" value="TFK62119.1"/>
    <property type="molecule type" value="Genomic_DNA"/>
</dbReference>
<sequence>MTMTSVHLPPEIHELIISHFKPINDLHTALSSPWIDPEAVFHRYQKSVYSCTQFRFVNRAWNHLFLPFVYNLLVIPCRPSLACRLRVKAVDHHSELVHTIILRSGSSGQPYHEVSFDDTNLLRETLNKCTRLVRLETWIGKTHFIMGGESYIPHLFGGINSLHLRSAVFYSVDLDVILNAFSMMESRIRNGLTELVLGDMFVLHQLMEPELPLLLPSLERLTLKGLYGGDPGKIADFICQITRKRPSIEGLGHAEMGTTPLRHLLISGIYTFLDDRLFTRILTSSHLGFSLTSLEICIPATGSRLDAFTNTPTAVTACCPNLTRLMYLTLCPIPFIYKIPTPIEEFGVLIAHKIQVMMLLPSTALTTVEPLMEVVDPASTAYKRNLKKLWVVWENGSSRDTAESEEVLRERCGNAGVELFNELPTSLS</sequence>
<gene>
    <name evidence="1" type="ORF">BDN72DRAFT_849011</name>
</gene>
<evidence type="ECO:0000313" key="1">
    <source>
        <dbReference type="EMBL" id="TFK62119.1"/>
    </source>
</evidence>
<keyword evidence="2" id="KW-1185">Reference proteome</keyword>
<organism evidence="1 2">
    <name type="scientific">Pluteus cervinus</name>
    <dbReference type="NCBI Taxonomy" id="181527"/>
    <lineage>
        <taxon>Eukaryota</taxon>
        <taxon>Fungi</taxon>
        <taxon>Dikarya</taxon>
        <taxon>Basidiomycota</taxon>
        <taxon>Agaricomycotina</taxon>
        <taxon>Agaricomycetes</taxon>
        <taxon>Agaricomycetidae</taxon>
        <taxon>Agaricales</taxon>
        <taxon>Pluteineae</taxon>
        <taxon>Pluteaceae</taxon>
        <taxon>Pluteus</taxon>
    </lineage>
</organism>
<reference evidence="1 2" key="1">
    <citation type="journal article" date="2019" name="Nat. Ecol. Evol.">
        <title>Megaphylogeny resolves global patterns of mushroom evolution.</title>
        <authorList>
            <person name="Varga T."/>
            <person name="Krizsan K."/>
            <person name="Foldi C."/>
            <person name="Dima B."/>
            <person name="Sanchez-Garcia M."/>
            <person name="Sanchez-Ramirez S."/>
            <person name="Szollosi G.J."/>
            <person name="Szarkandi J.G."/>
            <person name="Papp V."/>
            <person name="Albert L."/>
            <person name="Andreopoulos W."/>
            <person name="Angelini C."/>
            <person name="Antonin V."/>
            <person name="Barry K.W."/>
            <person name="Bougher N.L."/>
            <person name="Buchanan P."/>
            <person name="Buyck B."/>
            <person name="Bense V."/>
            <person name="Catcheside P."/>
            <person name="Chovatia M."/>
            <person name="Cooper J."/>
            <person name="Damon W."/>
            <person name="Desjardin D."/>
            <person name="Finy P."/>
            <person name="Geml J."/>
            <person name="Haridas S."/>
            <person name="Hughes K."/>
            <person name="Justo A."/>
            <person name="Karasinski D."/>
            <person name="Kautmanova I."/>
            <person name="Kiss B."/>
            <person name="Kocsube S."/>
            <person name="Kotiranta H."/>
            <person name="LaButti K.M."/>
            <person name="Lechner B.E."/>
            <person name="Liimatainen K."/>
            <person name="Lipzen A."/>
            <person name="Lukacs Z."/>
            <person name="Mihaltcheva S."/>
            <person name="Morgado L.N."/>
            <person name="Niskanen T."/>
            <person name="Noordeloos M.E."/>
            <person name="Ohm R.A."/>
            <person name="Ortiz-Santana B."/>
            <person name="Ovrebo C."/>
            <person name="Racz N."/>
            <person name="Riley R."/>
            <person name="Savchenko A."/>
            <person name="Shiryaev A."/>
            <person name="Soop K."/>
            <person name="Spirin V."/>
            <person name="Szebenyi C."/>
            <person name="Tomsovsky M."/>
            <person name="Tulloss R.E."/>
            <person name="Uehling J."/>
            <person name="Grigoriev I.V."/>
            <person name="Vagvolgyi C."/>
            <person name="Papp T."/>
            <person name="Martin F.M."/>
            <person name="Miettinen O."/>
            <person name="Hibbett D.S."/>
            <person name="Nagy L.G."/>
        </authorList>
    </citation>
    <scope>NUCLEOTIDE SEQUENCE [LARGE SCALE GENOMIC DNA]</scope>
    <source>
        <strain evidence="1 2">NL-1719</strain>
    </source>
</reference>
<evidence type="ECO:0000313" key="2">
    <source>
        <dbReference type="Proteomes" id="UP000308600"/>
    </source>
</evidence>
<accession>A0ACD3A9X4</accession>
<protein>
    <submittedName>
        <fullName evidence="1">Uncharacterized protein</fullName>
    </submittedName>
</protein>